<dbReference type="RefSeq" id="WP_078768631.1">
    <property type="nucleotide sequence ID" value="NZ_FUWW01000011.1"/>
</dbReference>
<dbReference type="GO" id="GO:0019284">
    <property type="term" value="P:L-methionine salvage from S-adenosylmethionine"/>
    <property type="evidence" value="ECO:0007669"/>
    <property type="project" value="TreeGrafter"/>
</dbReference>
<dbReference type="AlphaFoldDB" id="A0A1T4M6N8"/>
<dbReference type="Pfam" id="PF01048">
    <property type="entry name" value="PNP_UDP_1"/>
    <property type="match status" value="1"/>
</dbReference>
<dbReference type="InterPro" id="IPR035994">
    <property type="entry name" value="Nucleoside_phosphorylase_sf"/>
</dbReference>
<dbReference type="PANTHER" id="PTHR46832:SF1">
    <property type="entry name" value="5'-METHYLTHIOADENOSINE_S-ADENOSYLHOMOCYSTEINE NUCLEOSIDASE"/>
    <property type="match status" value="1"/>
</dbReference>
<keyword evidence="8" id="KW-1185">Reference proteome</keyword>
<dbReference type="EC" id="3.2.2.9" evidence="2"/>
<dbReference type="Gene3D" id="3.40.50.1580">
    <property type="entry name" value="Nucleoside phosphorylase domain"/>
    <property type="match status" value="1"/>
</dbReference>
<dbReference type="UniPathway" id="UPA00904">
    <property type="reaction ID" value="UER00871"/>
</dbReference>
<dbReference type="GO" id="GO:0008782">
    <property type="term" value="F:adenosylhomocysteine nucleosidase activity"/>
    <property type="evidence" value="ECO:0007669"/>
    <property type="project" value="UniProtKB-EC"/>
</dbReference>
<keyword evidence="5" id="KW-0486">Methionine biosynthesis</keyword>
<evidence type="ECO:0000256" key="4">
    <source>
        <dbReference type="ARBA" id="ARBA00022801"/>
    </source>
</evidence>
<dbReference type="Proteomes" id="UP000190657">
    <property type="component" value="Unassembled WGS sequence"/>
</dbReference>
<evidence type="ECO:0000259" key="6">
    <source>
        <dbReference type="Pfam" id="PF01048"/>
    </source>
</evidence>
<reference evidence="7 8" key="1">
    <citation type="submission" date="2017-02" db="EMBL/GenBank/DDBJ databases">
        <authorList>
            <person name="Peterson S.W."/>
        </authorList>
    </citation>
    <scope>NUCLEOTIDE SEQUENCE [LARGE SCALE GENOMIC DNA]</scope>
    <source>
        <strain evidence="7 8">ATCC 51222</strain>
    </source>
</reference>
<protein>
    <recommendedName>
        <fullName evidence="2">adenosylhomocysteine nucleosidase</fullName>
        <ecNumber evidence="2">3.2.2.9</ecNumber>
    </recommendedName>
</protein>
<evidence type="ECO:0000256" key="5">
    <source>
        <dbReference type="ARBA" id="ARBA00023167"/>
    </source>
</evidence>
<evidence type="ECO:0000256" key="3">
    <source>
        <dbReference type="ARBA" id="ARBA00022605"/>
    </source>
</evidence>
<accession>A0A1T4M6N8</accession>
<dbReference type="OrthoDB" id="9792278at2"/>
<evidence type="ECO:0000256" key="1">
    <source>
        <dbReference type="ARBA" id="ARBA00004945"/>
    </source>
</evidence>
<evidence type="ECO:0000256" key="2">
    <source>
        <dbReference type="ARBA" id="ARBA00011974"/>
    </source>
</evidence>
<dbReference type="NCBIfam" id="NF004079">
    <property type="entry name" value="PRK05584.1"/>
    <property type="match status" value="1"/>
</dbReference>
<dbReference type="GO" id="GO:0008930">
    <property type="term" value="F:methylthioadenosine nucleosidase activity"/>
    <property type="evidence" value="ECO:0007669"/>
    <property type="project" value="InterPro"/>
</dbReference>
<dbReference type="GO" id="GO:0005829">
    <property type="term" value="C:cytosol"/>
    <property type="evidence" value="ECO:0007669"/>
    <property type="project" value="TreeGrafter"/>
</dbReference>
<dbReference type="EMBL" id="FUWW01000011">
    <property type="protein sequence ID" value="SJZ62582.1"/>
    <property type="molecule type" value="Genomic_DNA"/>
</dbReference>
<evidence type="ECO:0000313" key="7">
    <source>
        <dbReference type="EMBL" id="SJZ62582.1"/>
    </source>
</evidence>
<dbReference type="PANTHER" id="PTHR46832">
    <property type="entry name" value="5'-METHYLTHIOADENOSINE/S-ADENOSYLHOMOCYSTEINE NUCLEOSIDASE"/>
    <property type="match status" value="1"/>
</dbReference>
<dbReference type="InterPro" id="IPR000845">
    <property type="entry name" value="Nucleoside_phosphorylase_d"/>
</dbReference>
<evidence type="ECO:0000313" key="8">
    <source>
        <dbReference type="Proteomes" id="UP000190657"/>
    </source>
</evidence>
<gene>
    <name evidence="7" type="ORF">SAMN02745114_01154</name>
</gene>
<keyword evidence="4" id="KW-0378">Hydrolase</keyword>
<sequence>MLGIIGAMDVEVASIKAKVKDAVETEIAGIVFVCGTIENVMVTVAQCSPGKVNASLCTQIMIDRFKPDAIINVGVGCSLSSDVIIKNVVIANDVCEYDIDITALGEPRGFINGLNVIKVETDREISEALSQCAIRCGEKIHRGTVASGDTFIASQELKDLISTEFNAICGEMEGGAIGHTCKANGVPFAVLRSISDGGDANAQMDYPTFKMIAAKISTDIILEYIKTQKTQFEL</sequence>
<keyword evidence="3" id="KW-0028">Amino-acid biosynthesis</keyword>
<dbReference type="InterPro" id="IPR010049">
    <property type="entry name" value="MTA_SAH_Nsdase"/>
</dbReference>
<feature type="domain" description="Nucleoside phosphorylase" evidence="6">
    <location>
        <begin position="2"/>
        <end position="226"/>
    </location>
</feature>
<dbReference type="NCBIfam" id="TIGR01704">
    <property type="entry name" value="MTA_SAH-Nsdase"/>
    <property type="match status" value="1"/>
</dbReference>
<organism evidence="7 8">
    <name type="scientific">Eubacterium coprostanoligenes</name>
    <dbReference type="NCBI Taxonomy" id="290054"/>
    <lineage>
        <taxon>Bacteria</taxon>
        <taxon>Bacillati</taxon>
        <taxon>Bacillota</taxon>
        <taxon>Clostridia</taxon>
        <taxon>Eubacteriales</taxon>
        <taxon>Eubacteriaceae</taxon>
        <taxon>Eubacterium</taxon>
    </lineage>
</organism>
<comment type="pathway">
    <text evidence="1">Amino-acid biosynthesis; L-methionine biosynthesis via salvage pathway; S-methyl-5-thio-alpha-D-ribose 1-phosphate from S-methyl-5'-thioadenosine (hydrolase route): step 1/2.</text>
</comment>
<dbReference type="GO" id="GO:0019509">
    <property type="term" value="P:L-methionine salvage from methylthioadenosine"/>
    <property type="evidence" value="ECO:0007669"/>
    <property type="project" value="UniProtKB-UniPathway"/>
</dbReference>
<proteinExistence type="predicted"/>
<name>A0A1T4M6N8_9FIRM</name>
<dbReference type="SUPFAM" id="SSF53167">
    <property type="entry name" value="Purine and uridine phosphorylases"/>
    <property type="match status" value="1"/>
</dbReference>
<dbReference type="CDD" id="cd09008">
    <property type="entry name" value="MTAN"/>
    <property type="match status" value="1"/>
</dbReference>
<dbReference type="STRING" id="290054.SAMN02745114_01154"/>
<dbReference type="GO" id="GO:0009164">
    <property type="term" value="P:nucleoside catabolic process"/>
    <property type="evidence" value="ECO:0007669"/>
    <property type="project" value="InterPro"/>
</dbReference>